<evidence type="ECO:0000313" key="3">
    <source>
        <dbReference type="Proteomes" id="UP000215199"/>
    </source>
</evidence>
<gene>
    <name evidence="2" type="ORF">CF165_09165</name>
</gene>
<dbReference type="AlphaFoldDB" id="A0A229TES6"/>
<organism evidence="2 3">
    <name type="scientific">Amycolatopsis vastitatis</name>
    <dbReference type="NCBI Taxonomy" id="1905142"/>
    <lineage>
        <taxon>Bacteria</taxon>
        <taxon>Bacillati</taxon>
        <taxon>Actinomycetota</taxon>
        <taxon>Actinomycetes</taxon>
        <taxon>Pseudonocardiales</taxon>
        <taxon>Pseudonocardiaceae</taxon>
        <taxon>Amycolatopsis</taxon>
    </lineage>
</organism>
<accession>A0A229TES6</accession>
<name>A0A229TES6_9PSEU</name>
<evidence type="ECO:0000313" key="2">
    <source>
        <dbReference type="EMBL" id="OXM69668.1"/>
    </source>
</evidence>
<comment type="caution">
    <text evidence="2">The sequence shown here is derived from an EMBL/GenBank/DDBJ whole genome shotgun (WGS) entry which is preliminary data.</text>
</comment>
<sequence>MRAVLVEAPLWLVWRAAHGLELAWRALVGKVPTGRTARHRRPHGDEPAGDPGDPQEPGPAG</sequence>
<dbReference type="EMBL" id="NMUL01000007">
    <property type="protein sequence ID" value="OXM69668.1"/>
    <property type="molecule type" value="Genomic_DNA"/>
</dbReference>
<feature type="region of interest" description="Disordered" evidence="1">
    <location>
        <begin position="31"/>
        <end position="61"/>
    </location>
</feature>
<protein>
    <submittedName>
        <fullName evidence="2">Uncharacterized protein</fullName>
    </submittedName>
</protein>
<dbReference type="Proteomes" id="UP000215199">
    <property type="component" value="Unassembled WGS sequence"/>
</dbReference>
<proteinExistence type="predicted"/>
<reference evidence="3" key="1">
    <citation type="submission" date="2017-07" db="EMBL/GenBank/DDBJ databases">
        <title>Comparative genome mining reveals phylogenetic distribution patterns of secondary metabolites in Amycolatopsis.</title>
        <authorList>
            <person name="Adamek M."/>
            <person name="Alanjary M."/>
            <person name="Sales-Ortells H."/>
            <person name="Goodfellow M."/>
            <person name="Bull A.T."/>
            <person name="Kalinowski J."/>
            <person name="Ziemert N."/>
        </authorList>
    </citation>
    <scope>NUCLEOTIDE SEQUENCE [LARGE SCALE GENOMIC DNA]</scope>
    <source>
        <strain evidence="3">H5</strain>
    </source>
</reference>
<keyword evidence="3" id="KW-1185">Reference proteome</keyword>
<evidence type="ECO:0000256" key="1">
    <source>
        <dbReference type="SAM" id="MobiDB-lite"/>
    </source>
</evidence>